<dbReference type="PANTHER" id="PTHR23512:SF3">
    <property type="entry name" value="MAJOR FACILITATOR SUPERFAMILY DOMAIN-CONTAINING PROTEIN 1"/>
    <property type="match status" value="1"/>
</dbReference>
<reference evidence="27" key="1">
    <citation type="journal article" date="2014" name="Front. Microbiol.">
        <title>High frequency of phylogenetically diverse reductive dehalogenase-homologous genes in deep subseafloor sedimentary metagenomes.</title>
        <authorList>
            <person name="Kawai M."/>
            <person name="Futagami T."/>
            <person name="Toyoda A."/>
            <person name="Takaki Y."/>
            <person name="Nishi S."/>
            <person name="Hori S."/>
            <person name="Arai W."/>
            <person name="Tsubouchi T."/>
            <person name="Morono Y."/>
            <person name="Uchiyama I."/>
            <person name="Ito T."/>
            <person name="Fujiyama A."/>
            <person name="Inagaki F."/>
            <person name="Takami H."/>
        </authorList>
    </citation>
    <scope>NUCLEOTIDE SEQUENCE</scope>
    <source>
        <strain evidence="27">Expedition CK06-06</strain>
    </source>
</reference>
<dbReference type="PROSITE" id="PS50850">
    <property type="entry name" value="MFS"/>
    <property type="match status" value="1"/>
</dbReference>
<evidence type="ECO:0000256" key="7">
    <source>
        <dbReference type="ARBA" id="ARBA00023228"/>
    </source>
</evidence>
<evidence type="ECO:0000256" key="2">
    <source>
        <dbReference type="ARBA" id="ARBA00008335"/>
    </source>
</evidence>
<evidence type="ECO:0000256" key="4">
    <source>
        <dbReference type="ARBA" id="ARBA00022692"/>
    </source>
</evidence>
<evidence type="ECO:0000256" key="10">
    <source>
        <dbReference type="ARBA" id="ARBA00044881"/>
    </source>
</evidence>
<comment type="function">
    <text evidence="23">Lysosomal dipeptide uniporter that selectively exports lysine, arginine or histidine-containing dipeptides with a net positive charge from the lysosome lumen into the cytosol. Could play a role in a specific type of protein O-glycosylation indirectly regulating macrophages migration and tissue invasion. Also essential for liver homeostasis.</text>
</comment>
<evidence type="ECO:0000256" key="16">
    <source>
        <dbReference type="ARBA" id="ARBA00044900"/>
    </source>
</evidence>
<sequence length="180" mass="19789">MPFLMEMDQISKVTAASAIIAVWVGVAVGSPFVGWLSDRLGYRRLLLLIPKILGFIAMMLIIFVHVHLFILYILLFFVGFSASGQALSFALSRENNKAHVASTACGFNNMATFLSGALLQPLVGIILDVCQKHSVAMKSTLYSVHDYQIALGCTLPICYVIGIVMVLFFIKETYCMSVVE</sequence>
<keyword evidence="3" id="KW-0813">Transport</keyword>
<evidence type="ECO:0000313" key="27">
    <source>
        <dbReference type="EMBL" id="GAG70853.1"/>
    </source>
</evidence>
<dbReference type="EMBL" id="BART01006863">
    <property type="protein sequence ID" value="GAG70853.1"/>
    <property type="molecule type" value="Genomic_DNA"/>
</dbReference>
<comment type="catalytic activity">
    <reaction evidence="9">
        <text>L-histidyl-glycine(out) = L-histidyl-glycine(in)</text>
        <dbReference type="Rhea" id="RHEA:79395"/>
        <dbReference type="ChEBI" id="CHEBI:229957"/>
    </reaction>
</comment>
<evidence type="ECO:0000256" key="24">
    <source>
        <dbReference type="ARBA" id="ARBA00046376"/>
    </source>
</evidence>
<feature type="transmembrane region" description="Helical" evidence="25">
    <location>
        <begin position="45"/>
        <end position="63"/>
    </location>
</feature>
<evidence type="ECO:0000256" key="11">
    <source>
        <dbReference type="ARBA" id="ARBA00044884"/>
    </source>
</evidence>
<comment type="catalytic activity">
    <reaction evidence="12">
        <text>L-lysyl-L-alpha-amino acid(out) = L-lysyl-L-alpha-amino acid(in)</text>
        <dbReference type="Rhea" id="RHEA:79387"/>
        <dbReference type="ChEBI" id="CHEBI:229965"/>
    </reaction>
</comment>
<evidence type="ECO:0000256" key="23">
    <source>
        <dbReference type="ARBA" id="ARBA00045709"/>
    </source>
</evidence>
<dbReference type="GO" id="GO:0005765">
    <property type="term" value="C:lysosomal membrane"/>
    <property type="evidence" value="ECO:0007669"/>
    <property type="project" value="UniProtKB-SubCell"/>
</dbReference>
<dbReference type="InterPro" id="IPR020846">
    <property type="entry name" value="MFS_dom"/>
</dbReference>
<proteinExistence type="inferred from homology"/>
<evidence type="ECO:0000256" key="12">
    <source>
        <dbReference type="ARBA" id="ARBA00044891"/>
    </source>
</evidence>
<comment type="subcellular location">
    <subcellularLocation>
        <location evidence="1">Lysosome membrane</location>
        <topology evidence="1">Multi-pass membrane protein</topology>
    </subcellularLocation>
</comment>
<comment type="catalytic activity">
    <reaction evidence="15">
        <text>L-arginyl-L-alpha-amino acid(out) = L-arginyl-L-alpha-amino acid(in)</text>
        <dbReference type="Rhea" id="RHEA:79371"/>
        <dbReference type="ChEBI" id="CHEBI:84315"/>
    </reaction>
</comment>
<feature type="domain" description="Major facilitator superfamily (MFS) profile" evidence="26">
    <location>
        <begin position="1"/>
        <end position="174"/>
    </location>
</feature>
<comment type="catalytic activity">
    <reaction evidence="10">
        <text>L-alpha-aminoacyl-L-arginine(out) = L-alpha-aminoacyl-L-arginine(in)</text>
        <dbReference type="Rhea" id="RHEA:79367"/>
        <dbReference type="ChEBI" id="CHEBI:229968"/>
    </reaction>
</comment>
<dbReference type="InterPro" id="IPR052187">
    <property type="entry name" value="MFSD1"/>
</dbReference>
<comment type="catalytic activity">
    <reaction evidence="13">
        <text>L-alpha-aminoacyl-L-lysine(out) = L-alpha-aminoacyl-L-lysine(in)</text>
        <dbReference type="Rhea" id="RHEA:79383"/>
        <dbReference type="ChEBI" id="CHEBI:229966"/>
    </reaction>
</comment>
<feature type="transmembrane region" description="Helical" evidence="25">
    <location>
        <begin position="147"/>
        <end position="170"/>
    </location>
</feature>
<keyword evidence="5 25" id="KW-1133">Transmembrane helix</keyword>
<keyword evidence="7" id="KW-0458">Lysosome</keyword>
<comment type="subunit">
    <text evidence="24">Homodimer. Interacts with lysosomal protein GLMP (via lumenal domain); the interaction starts while both proteins are still in the endoplasmic reticulum and is required for stabilization of MFSD1 in lysosomes but has no direct effect on its targeting to lysosomes or transporter activity.</text>
</comment>
<evidence type="ECO:0000259" key="26">
    <source>
        <dbReference type="PROSITE" id="PS50850"/>
    </source>
</evidence>
<evidence type="ECO:0000256" key="17">
    <source>
        <dbReference type="ARBA" id="ARBA00044903"/>
    </source>
</evidence>
<evidence type="ECO:0000256" key="5">
    <source>
        <dbReference type="ARBA" id="ARBA00022989"/>
    </source>
</evidence>
<evidence type="ECO:0000256" key="3">
    <source>
        <dbReference type="ARBA" id="ARBA00022448"/>
    </source>
</evidence>
<evidence type="ECO:0000256" key="6">
    <source>
        <dbReference type="ARBA" id="ARBA00023136"/>
    </source>
</evidence>
<protein>
    <recommendedName>
        <fullName evidence="21">Lysosomal dipeptide transporter MFSD1</fullName>
    </recommendedName>
    <alternativeName>
        <fullName evidence="22">Major facilitator superfamily domain-containing protein 1</fullName>
    </alternativeName>
</protein>
<evidence type="ECO:0000256" key="15">
    <source>
        <dbReference type="ARBA" id="ARBA00044899"/>
    </source>
</evidence>
<evidence type="ECO:0000256" key="1">
    <source>
        <dbReference type="ARBA" id="ARBA00004155"/>
    </source>
</evidence>
<evidence type="ECO:0000256" key="18">
    <source>
        <dbReference type="ARBA" id="ARBA00044912"/>
    </source>
</evidence>
<keyword evidence="6 25" id="KW-0472">Membrane</keyword>
<evidence type="ECO:0000256" key="9">
    <source>
        <dbReference type="ARBA" id="ARBA00044878"/>
    </source>
</evidence>
<organism evidence="27">
    <name type="scientific">marine sediment metagenome</name>
    <dbReference type="NCBI Taxonomy" id="412755"/>
    <lineage>
        <taxon>unclassified sequences</taxon>
        <taxon>metagenomes</taxon>
        <taxon>ecological metagenomes</taxon>
    </lineage>
</organism>
<evidence type="ECO:0000256" key="13">
    <source>
        <dbReference type="ARBA" id="ARBA00044893"/>
    </source>
</evidence>
<comment type="catalytic activity">
    <reaction evidence="18">
        <text>L-histidyl-L-alpha-amino acid(out) = L-histidyl-L-alpha-amino acid(in)</text>
        <dbReference type="Rhea" id="RHEA:79379"/>
        <dbReference type="ChEBI" id="CHEBI:229964"/>
    </reaction>
</comment>
<feature type="transmembrane region" description="Helical" evidence="25">
    <location>
        <begin position="69"/>
        <end position="92"/>
    </location>
</feature>
<keyword evidence="4 25" id="KW-0812">Transmembrane</keyword>
<evidence type="ECO:0000256" key="22">
    <source>
        <dbReference type="ARBA" id="ARBA00045018"/>
    </source>
</evidence>
<evidence type="ECO:0000256" key="21">
    <source>
        <dbReference type="ARBA" id="ARBA00044985"/>
    </source>
</evidence>
<comment type="catalytic activity">
    <reaction evidence="19">
        <text>L-alanyl-L-lysine(out) = L-alanyl-L-lysine(in)</text>
        <dbReference type="Rhea" id="RHEA:79415"/>
        <dbReference type="ChEBI" id="CHEBI:192470"/>
    </reaction>
</comment>
<evidence type="ECO:0000256" key="8">
    <source>
        <dbReference type="ARBA" id="ARBA00044876"/>
    </source>
</evidence>
<comment type="catalytic activity">
    <reaction evidence="20">
        <text>L-lysyl-glycine(out) = L-lysyl-glycine(in)</text>
        <dbReference type="Rhea" id="RHEA:79407"/>
        <dbReference type="ChEBI" id="CHEBI:191202"/>
    </reaction>
</comment>
<dbReference type="PANTHER" id="PTHR23512">
    <property type="entry name" value="MAJOR FACILITATOR SUPERFAMILY DOMAIN-CONTAINING PROTEIN 1"/>
    <property type="match status" value="1"/>
</dbReference>
<comment type="catalytic activity">
    <reaction evidence="16">
        <text>L-lysyl-L-lysine(out) = L-lysyl-L-lysine(in)</text>
        <dbReference type="Rhea" id="RHEA:79403"/>
        <dbReference type="ChEBI" id="CHEBI:229956"/>
    </reaction>
</comment>
<comment type="catalytic activity">
    <reaction evidence="8">
        <text>L-lysyl-L-alanine(out) = L-lysyl-L-alanine(in)</text>
        <dbReference type="Rhea" id="RHEA:79399"/>
        <dbReference type="ChEBI" id="CHEBI:229954"/>
    </reaction>
</comment>
<feature type="transmembrane region" description="Helical" evidence="25">
    <location>
        <begin position="104"/>
        <end position="127"/>
    </location>
</feature>
<dbReference type="GO" id="GO:0022857">
    <property type="term" value="F:transmembrane transporter activity"/>
    <property type="evidence" value="ECO:0007669"/>
    <property type="project" value="InterPro"/>
</dbReference>
<evidence type="ECO:0000256" key="25">
    <source>
        <dbReference type="SAM" id="Phobius"/>
    </source>
</evidence>
<gene>
    <name evidence="27" type="ORF">S01H4_15658</name>
</gene>
<comment type="caution">
    <text evidence="27">The sequence shown here is derived from an EMBL/GenBank/DDBJ whole genome shotgun (WGS) entry which is preliminary data.</text>
</comment>
<dbReference type="SUPFAM" id="SSF103473">
    <property type="entry name" value="MFS general substrate transporter"/>
    <property type="match status" value="1"/>
</dbReference>
<comment type="catalytic activity">
    <reaction evidence="14">
        <text>L-aspartyl-L-lysine(out) = L-aspartyl-L-lysine(in)</text>
        <dbReference type="Rhea" id="RHEA:79411"/>
        <dbReference type="ChEBI" id="CHEBI:229953"/>
    </reaction>
</comment>
<dbReference type="InterPro" id="IPR011701">
    <property type="entry name" value="MFS"/>
</dbReference>
<evidence type="ECO:0000256" key="20">
    <source>
        <dbReference type="ARBA" id="ARBA00044924"/>
    </source>
</evidence>
<dbReference type="InterPro" id="IPR036259">
    <property type="entry name" value="MFS_trans_sf"/>
</dbReference>
<comment type="catalytic activity">
    <reaction evidence="17">
        <text>L-arginyl-glycine(out) = L-arginyl-glycine(in)</text>
        <dbReference type="Rhea" id="RHEA:79391"/>
        <dbReference type="ChEBI" id="CHEBI:229955"/>
    </reaction>
</comment>
<dbReference type="Gene3D" id="1.20.1250.20">
    <property type="entry name" value="MFS general substrate transporter like domains"/>
    <property type="match status" value="1"/>
</dbReference>
<accession>X1ADV7</accession>
<evidence type="ECO:0000256" key="19">
    <source>
        <dbReference type="ARBA" id="ARBA00044919"/>
    </source>
</evidence>
<dbReference type="AlphaFoldDB" id="X1ADV7"/>
<comment type="similarity">
    <text evidence="2">Belongs to the major facilitator superfamily.</text>
</comment>
<feature type="transmembrane region" description="Helical" evidence="25">
    <location>
        <begin position="13"/>
        <end position="33"/>
    </location>
</feature>
<evidence type="ECO:0000256" key="14">
    <source>
        <dbReference type="ARBA" id="ARBA00044898"/>
    </source>
</evidence>
<name>X1ADV7_9ZZZZ</name>
<comment type="catalytic activity">
    <reaction evidence="11">
        <text>L-alpha-aminoacyl-L-histidine(out) = L-alpha-aminoacyl-L-histidine(in)</text>
        <dbReference type="Rhea" id="RHEA:79375"/>
        <dbReference type="ChEBI" id="CHEBI:229967"/>
    </reaction>
</comment>
<dbReference type="Pfam" id="PF07690">
    <property type="entry name" value="MFS_1"/>
    <property type="match status" value="1"/>
</dbReference>